<dbReference type="PANTHER" id="PTHR42643">
    <property type="entry name" value="IONOTROPIC RECEPTOR 20A-RELATED"/>
    <property type="match status" value="1"/>
</dbReference>
<dbReference type="OMA" id="SGLHDLW"/>
<dbReference type="EMBL" id="JRES01000608">
    <property type="protein sequence ID" value="KNC29920.1"/>
    <property type="molecule type" value="Genomic_DNA"/>
</dbReference>
<dbReference type="OrthoDB" id="7852744at2759"/>
<organism evidence="9 10">
    <name type="scientific">Lucilia cuprina</name>
    <name type="common">Green bottle fly</name>
    <name type="synonym">Australian sheep blowfly</name>
    <dbReference type="NCBI Taxonomy" id="7375"/>
    <lineage>
        <taxon>Eukaryota</taxon>
        <taxon>Metazoa</taxon>
        <taxon>Ecdysozoa</taxon>
        <taxon>Arthropoda</taxon>
        <taxon>Hexapoda</taxon>
        <taxon>Insecta</taxon>
        <taxon>Pterygota</taxon>
        <taxon>Neoptera</taxon>
        <taxon>Endopterygota</taxon>
        <taxon>Diptera</taxon>
        <taxon>Brachycera</taxon>
        <taxon>Muscomorpha</taxon>
        <taxon>Oestroidea</taxon>
        <taxon>Calliphoridae</taxon>
        <taxon>Luciliinae</taxon>
        <taxon>Lucilia</taxon>
    </lineage>
</organism>
<sequence>MPMTIITDNITKQYRKYFNNQIICIVCMTYYQQNILDQLAMILYNMRYTRIIILMDQSSNQMDLKVINDFFHYSYKLKMLNVVVFFKDLYKYVQFTIFPKFELEFGLYEVNSSNIGDILPDRLRDLKGYKLRTLADHYEPRSMEYYNEKNETILNGYIARYVQTISEALNASLYFPLPIPHNKPIHHREVIKYTVNSSLDIPISIIALYETDDLLEFSYPVELIQWCLMLPIEKPLEFKELFLMILYSQITFITMIFFALFTVAFCLASCKKWYSQWHYRWPEIVINDMAIRGVLGQSFVESNNRKLSLNLINTMLMLCGLTVSTVFGCYLLTFCTQPPLEPEIKTYQDLAKSPLKVGIYLQEFLLIHNMTNGSLAYLYDNFVVLTEFADFTHLRDTFDRRYTYYTTSSKLYYYQGLESYYNTKMYRYDSGMCVSTMMQLYLSLGPNSYFLPRVDEIIMNIMQSGLMNYWISCSYRDVVDSGNAIRLNISYRSEDNPLHMINTKIFNDNLKSNNKEQKFHENLLKKLYQQKTYEGVLILNENGEHQYCNKFIEYYKFQEMPILVITGNRTESYRNYFNNQILTIVCMKSYYYNILEQVGKILNYMRFVRIIIIIDQWTNELNAKELEDFFHYCHKLKMLNVVVIFKDFYKTRKYVQYTIFPEFKMEFDIYKPNSSDFYILPERLQNLKGYKLRTIADHTEPRAMEYYNENNETVLNGYIGRFVKTISETLNSSLYFPLKIPPDVMVEYRDILGYVVNYSLDIPVSSLSLYESDDQRDFSYPFEIGKWCILLPMEKPLDYKELFLLILHSQIMLITILLIIIFTIFLYLALDKKRSFYCLHNLPEIIVNDIAIRGVLGQGFVSSVNSKLSIKLIYIMLMLSGLTVSIIFDCYMLSFSTQLPLEPSINTYQDLQKSSLKLAIAKPEIMYLHNMTNGSLSFLYSKFHTFANFAEYTRFRDTFDRRFAYPTTTSKLHYYNGLEAHYSKKFFRFSSVMCPNTMMQFEFPLGPNSYFTPRINEIILNTLQSGLMDYWMSKSYLDMVATGKAIRVNITYSDFTKPIYVNDLYWIWLYYLLAISVAIAVFIIELLKPDFNIHTDRLANMGKSSPLSIKIHIIEISNGITNSSHLGVLQSRDKEVPVPVAWLVTCFKKGNLTNSFMIRNVRRCQRRHHHHHHQHHRSHSHGAVVILFFLQLTLGIS</sequence>
<keyword evidence="6" id="KW-0675">Receptor</keyword>
<comment type="caution">
    <text evidence="9">The sequence shown here is derived from an EMBL/GenBank/DDBJ whole genome shotgun (WGS) entry which is preliminary data.</text>
</comment>
<gene>
    <name evidence="9" type="ORF">FF38_08552</name>
</gene>
<reference evidence="9 10" key="1">
    <citation type="journal article" date="2015" name="Nat. Commun.">
        <title>Lucilia cuprina genome unlocks parasitic fly biology to underpin future interventions.</title>
        <authorList>
            <person name="Anstead C.A."/>
            <person name="Korhonen P.K."/>
            <person name="Young N.D."/>
            <person name="Hall R.S."/>
            <person name="Jex A.R."/>
            <person name="Murali S.C."/>
            <person name="Hughes D.S."/>
            <person name="Lee S.F."/>
            <person name="Perry T."/>
            <person name="Stroehlein A.J."/>
            <person name="Ansell B.R."/>
            <person name="Breugelmans B."/>
            <person name="Hofmann A."/>
            <person name="Qu J."/>
            <person name="Dugan S."/>
            <person name="Lee S.L."/>
            <person name="Chao H."/>
            <person name="Dinh H."/>
            <person name="Han Y."/>
            <person name="Doddapaneni H.V."/>
            <person name="Worley K.C."/>
            <person name="Muzny D.M."/>
            <person name="Ioannidis P."/>
            <person name="Waterhouse R.M."/>
            <person name="Zdobnov E.M."/>
            <person name="James P.J."/>
            <person name="Bagnall N.H."/>
            <person name="Kotze A.C."/>
            <person name="Gibbs R.A."/>
            <person name="Richards S."/>
            <person name="Batterham P."/>
            <person name="Gasser R.B."/>
        </authorList>
    </citation>
    <scope>NUCLEOTIDE SEQUENCE [LARGE SCALE GENOMIC DNA]</scope>
    <source>
        <strain evidence="9 10">LS</strain>
        <tissue evidence="9">Full body</tissue>
    </source>
</reference>
<evidence type="ECO:0000256" key="7">
    <source>
        <dbReference type="ARBA" id="ARBA00023180"/>
    </source>
</evidence>
<evidence type="ECO:0000256" key="4">
    <source>
        <dbReference type="ARBA" id="ARBA00022989"/>
    </source>
</evidence>
<keyword evidence="4 8" id="KW-1133">Transmembrane helix</keyword>
<feature type="transmembrane region" description="Helical" evidence="8">
    <location>
        <begin position="802"/>
        <end position="830"/>
    </location>
</feature>
<evidence type="ECO:0000256" key="1">
    <source>
        <dbReference type="ARBA" id="ARBA00004651"/>
    </source>
</evidence>
<evidence type="ECO:0000256" key="8">
    <source>
        <dbReference type="SAM" id="Phobius"/>
    </source>
</evidence>
<dbReference type="InterPro" id="IPR052192">
    <property type="entry name" value="Insect_Ionotropic_Sensory_Rcpt"/>
</dbReference>
<evidence type="ECO:0000256" key="6">
    <source>
        <dbReference type="ARBA" id="ARBA00023170"/>
    </source>
</evidence>
<keyword evidence="2" id="KW-1003">Cell membrane</keyword>
<dbReference type="PANTHER" id="PTHR42643:SF41">
    <property type="entry name" value="IONOTROPIC RECEPTOR 20A-RELATED"/>
    <property type="match status" value="1"/>
</dbReference>
<feature type="transmembrane region" description="Helical" evidence="8">
    <location>
        <begin position="872"/>
        <end position="894"/>
    </location>
</feature>
<dbReference type="GO" id="GO:0005886">
    <property type="term" value="C:plasma membrane"/>
    <property type="evidence" value="ECO:0007669"/>
    <property type="project" value="UniProtKB-SubCell"/>
</dbReference>
<name>A0A0L0CCE4_LUCCU</name>
<proteinExistence type="predicted"/>
<evidence type="ECO:0000256" key="3">
    <source>
        <dbReference type="ARBA" id="ARBA00022692"/>
    </source>
</evidence>
<keyword evidence="5 8" id="KW-0472">Membrane</keyword>
<comment type="subcellular location">
    <subcellularLocation>
        <location evidence="1">Cell membrane</location>
        <topology evidence="1">Multi-pass membrane protein</topology>
    </subcellularLocation>
</comment>
<evidence type="ECO:0000313" key="10">
    <source>
        <dbReference type="Proteomes" id="UP000037069"/>
    </source>
</evidence>
<keyword evidence="3 8" id="KW-0812">Transmembrane</keyword>
<feature type="transmembrane region" description="Helical" evidence="8">
    <location>
        <begin position="311"/>
        <end position="333"/>
    </location>
</feature>
<feature type="transmembrane region" description="Helical" evidence="8">
    <location>
        <begin position="241"/>
        <end position="270"/>
    </location>
</feature>
<keyword evidence="10" id="KW-1185">Reference proteome</keyword>
<accession>A0A0L0CCE4</accession>
<feature type="transmembrane region" description="Helical" evidence="8">
    <location>
        <begin position="1065"/>
        <end position="1087"/>
    </location>
</feature>
<evidence type="ECO:0000313" key="9">
    <source>
        <dbReference type="EMBL" id="KNC29920.1"/>
    </source>
</evidence>
<protein>
    <recommendedName>
        <fullName evidence="11">Ionotropic glutamate receptor C-terminal domain-containing protein</fullName>
    </recommendedName>
</protein>
<keyword evidence="7" id="KW-0325">Glycoprotein</keyword>
<evidence type="ECO:0008006" key="11">
    <source>
        <dbReference type="Google" id="ProtNLM"/>
    </source>
</evidence>
<dbReference type="AlphaFoldDB" id="A0A0L0CCE4"/>
<dbReference type="Proteomes" id="UP000037069">
    <property type="component" value="Unassembled WGS sequence"/>
</dbReference>
<evidence type="ECO:0000256" key="2">
    <source>
        <dbReference type="ARBA" id="ARBA00022475"/>
    </source>
</evidence>
<evidence type="ECO:0000256" key="5">
    <source>
        <dbReference type="ARBA" id="ARBA00023136"/>
    </source>
</evidence>